<proteinExistence type="predicted"/>
<dbReference type="EMBL" id="CAICTM010002603">
    <property type="protein sequence ID" value="CAB9529732.1"/>
    <property type="molecule type" value="Genomic_DNA"/>
</dbReference>
<dbReference type="Proteomes" id="UP001153069">
    <property type="component" value="Unassembled WGS sequence"/>
</dbReference>
<dbReference type="AlphaFoldDB" id="A0A9N8EX11"/>
<protein>
    <submittedName>
        <fullName evidence="1">Uncharacterized protein</fullName>
    </submittedName>
</protein>
<name>A0A9N8EX11_9STRA</name>
<organism evidence="1 2">
    <name type="scientific">Seminavis robusta</name>
    <dbReference type="NCBI Taxonomy" id="568900"/>
    <lineage>
        <taxon>Eukaryota</taxon>
        <taxon>Sar</taxon>
        <taxon>Stramenopiles</taxon>
        <taxon>Ochrophyta</taxon>
        <taxon>Bacillariophyta</taxon>
        <taxon>Bacillariophyceae</taxon>
        <taxon>Bacillariophycidae</taxon>
        <taxon>Naviculales</taxon>
        <taxon>Naviculaceae</taxon>
        <taxon>Seminavis</taxon>
    </lineage>
</organism>
<accession>A0A9N8EX11</accession>
<sequence length="560" mass="63111">MTTTPPPSFPSSPSSLDMDKAIVRRTSFFDTPDGILSRMAKSCRHNVIDLTARECHEFPSALIRPGEFIMMETHPEGPDGFTGEVGQVIAISDFRDIPSEEVSQSFNRFRDPKERMVLIRLVEPLSFHSSCGNKINPSDYTFIHETQQEVILSCRMRWISPFRIDCIAFVFHPDMIEAGIFQTAGITNAFMCNKMALNDSTYVVIEKDSNYLKPFFAPYNAQHPDTGKDLYVVESYSRRIWNCITAANVITTRKMAGKKGNWEGRTQRCHMPGWSREFYEYIIGMMSLMKQNDQIDFILDEITLKRAKKVHSPDLSVAKKKRQMNVSMFRILEEKELDQGRRVFGSTFGVATTKNAPTLADVKAAASSQKPQPDTIKLETGDQVRIVTCAAQEKDILDSHDRRLASAFIVDDNGSIVKAPYDRKGRQPMYLSFPGVDFLYEDSYSFTNMQFAMKFKKLLGNSSSVLKALNAGKPVAAVAEARMDSITNDNLVVGDEFRYRDLLYCVTSIDAENNKVGAKPTWEDSDDDETILDMEEATSLVAAEVTNSTGNRGMTTPERL</sequence>
<evidence type="ECO:0000313" key="1">
    <source>
        <dbReference type="EMBL" id="CAB9529732.1"/>
    </source>
</evidence>
<keyword evidence="2" id="KW-1185">Reference proteome</keyword>
<evidence type="ECO:0000313" key="2">
    <source>
        <dbReference type="Proteomes" id="UP001153069"/>
    </source>
</evidence>
<gene>
    <name evidence="1" type="ORF">SEMRO_2605_G332410.1</name>
</gene>
<reference evidence="1" key="1">
    <citation type="submission" date="2020-06" db="EMBL/GenBank/DDBJ databases">
        <authorList>
            <consortium name="Plant Systems Biology data submission"/>
        </authorList>
    </citation>
    <scope>NUCLEOTIDE SEQUENCE</scope>
    <source>
        <strain evidence="1">D6</strain>
    </source>
</reference>
<comment type="caution">
    <text evidence="1">The sequence shown here is derived from an EMBL/GenBank/DDBJ whole genome shotgun (WGS) entry which is preliminary data.</text>
</comment>